<dbReference type="PROSITE" id="PS50084">
    <property type="entry name" value="KH_TYPE_1"/>
    <property type="match status" value="2"/>
</dbReference>
<protein>
    <recommendedName>
        <fullName evidence="2">K Homology domain-containing protein</fullName>
    </recommendedName>
</protein>
<dbReference type="SMART" id="SM00322">
    <property type="entry name" value="KH"/>
    <property type="match status" value="2"/>
</dbReference>
<dbReference type="CDD" id="cd00105">
    <property type="entry name" value="KH-I"/>
    <property type="match status" value="2"/>
</dbReference>
<evidence type="ECO:0000256" key="1">
    <source>
        <dbReference type="PROSITE-ProRule" id="PRU00117"/>
    </source>
</evidence>
<evidence type="ECO:0000313" key="4">
    <source>
        <dbReference type="Proteomes" id="UP000225706"/>
    </source>
</evidence>
<accession>A0A2B4RT70</accession>
<evidence type="ECO:0000259" key="2">
    <source>
        <dbReference type="SMART" id="SM00322"/>
    </source>
</evidence>
<keyword evidence="4" id="KW-1185">Reference proteome</keyword>
<feature type="domain" description="K Homology" evidence="2">
    <location>
        <begin position="4"/>
        <end position="70"/>
    </location>
</feature>
<dbReference type="InterPro" id="IPR036612">
    <property type="entry name" value="KH_dom_type_1_sf"/>
</dbReference>
<gene>
    <name evidence="3" type="ORF">AWC38_SpisGene16066</name>
</gene>
<proteinExistence type="predicted"/>
<dbReference type="OrthoDB" id="10380831at2759"/>
<dbReference type="SUPFAM" id="SSF54791">
    <property type="entry name" value="Eukaryotic type KH-domain (KH-domain type I)"/>
    <property type="match status" value="2"/>
</dbReference>
<dbReference type="Proteomes" id="UP000225706">
    <property type="component" value="Unassembled WGS sequence"/>
</dbReference>
<dbReference type="Pfam" id="PF00013">
    <property type="entry name" value="KH_1"/>
    <property type="match status" value="2"/>
</dbReference>
<evidence type="ECO:0000313" key="3">
    <source>
        <dbReference type="EMBL" id="PFX19518.1"/>
    </source>
</evidence>
<sequence>MAAALLSDFMPVPIELKGYVIGWRRAGINEMAKLSGTTIDPGKRYEAGFTIIGSKGGIKMAKQLISKKLAELNHNWDEPVEIPDRYKGKVIGIGKANLRKIENQTGVRLSVKEQEIFIVHGTEQQRRHAKMSIGKTVAVARVMAFENKVCSYVDGCHLPVKCKLKLEEAEAENPILLPGSETQYRLKPAEHCARKDSYHGWNDPAYQSNLLDEVLMSLRKIKDNMDSAETPKADIWCYLGTCIIRAPDEDDVLQQTWEIEEVTEKLQRPDVGGNFWKVSFTVQDDIPEDIFQSNGYKEITMGDEYISRYDLTYLTPCFYHLRCMVWVAKSSLKERLEDVPIPGDANNLLEEIYFEDEMTRTRCRGWLVLKSRRHLKRDILFPGCELDCRFIVHERRHYTVESGDVPKIEVRHTLSTYLSRLTLTDENAFGLRLPDHIPDGFHLLFKRCCKRKMYSSRPEFSATLSQVNAWWIDSSENETNRESASITFVQNILHSGKTNTRTTEAAREVHEERMKEYAQMLTTDLLQEARKNLNKIRENGTHGPLTAKDVYPKVWIEKKVNNDLPEMIQSLKADGRKLKLHWKASAKGTSVLEGQRSFSPTVIKGVTSTPGGQVPRLMQLAALKVWNYGEELPIYDLGRECQLCLQNLPKCLPTSNYLSFQVPHDCTYYAIAYT</sequence>
<dbReference type="InterPro" id="IPR004088">
    <property type="entry name" value="KH_dom_type_1"/>
</dbReference>
<dbReference type="GO" id="GO:0003723">
    <property type="term" value="F:RNA binding"/>
    <property type="evidence" value="ECO:0007669"/>
    <property type="project" value="UniProtKB-UniRule"/>
</dbReference>
<dbReference type="Gene3D" id="3.30.1370.10">
    <property type="entry name" value="K Homology domain, type 1"/>
    <property type="match status" value="2"/>
</dbReference>
<comment type="caution">
    <text evidence="3">The sequence shown here is derived from an EMBL/GenBank/DDBJ whole genome shotgun (WGS) entry which is preliminary data.</text>
</comment>
<feature type="domain" description="K Homology" evidence="2">
    <location>
        <begin position="74"/>
        <end position="138"/>
    </location>
</feature>
<name>A0A2B4RT70_STYPI</name>
<dbReference type="AlphaFoldDB" id="A0A2B4RT70"/>
<reference evidence="4" key="1">
    <citation type="journal article" date="2017" name="bioRxiv">
        <title>Comparative analysis of the genomes of Stylophora pistillata and Acropora digitifera provides evidence for extensive differences between species of corals.</title>
        <authorList>
            <person name="Voolstra C.R."/>
            <person name="Li Y."/>
            <person name="Liew Y.J."/>
            <person name="Baumgarten S."/>
            <person name="Zoccola D."/>
            <person name="Flot J.-F."/>
            <person name="Tambutte S."/>
            <person name="Allemand D."/>
            <person name="Aranda M."/>
        </authorList>
    </citation>
    <scope>NUCLEOTIDE SEQUENCE [LARGE SCALE GENOMIC DNA]</scope>
</reference>
<dbReference type="EMBL" id="LSMT01000357">
    <property type="protein sequence ID" value="PFX19518.1"/>
    <property type="molecule type" value="Genomic_DNA"/>
</dbReference>
<organism evidence="3 4">
    <name type="scientific">Stylophora pistillata</name>
    <name type="common">Smooth cauliflower coral</name>
    <dbReference type="NCBI Taxonomy" id="50429"/>
    <lineage>
        <taxon>Eukaryota</taxon>
        <taxon>Metazoa</taxon>
        <taxon>Cnidaria</taxon>
        <taxon>Anthozoa</taxon>
        <taxon>Hexacorallia</taxon>
        <taxon>Scleractinia</taxon>
        <taxon>Astrocoeniina</taxon>
        <taxon>Pocilloporidae</taxon>
        <taxon>Stylophora</taxon>
    </lineage>
</organism>
<keyword evidence="1" id="KW-0694">RNA-binding</keyword>
<dbReference type="InterPro" id="IPR004087">
    <property type="entry name" value="KH_dom"/>
</dbReference>